<protein>
    <recommendedName>
        <fullName evidence="2">C2H2-type domain-containing protein</fullName>
    </recommendedName>
</protein>
<proteinExistence type="predicted"/>
<dbReference type="InterPro" id="IPR041078">
    <property type="entry name" value="Plavaka"/>
</dbReference>
<sequence length="994" mass="112830">MSTPLMCSSHRANTPPRIPCKFPNCKRWFGNKSGLTQHINRFHPDFQTSIPTVGNLTSSRSVSIKPDNDPIEPSSGGIHPPQTGMEDKAVNSQWHGPGAKLYRNYHTKMTGLPCDANSEFLPPGSPPPPRPERPSDDWRPFNDRAEFELADLLYTRIQMSAGNINQLLNIFTACLHKHGGQSPFSGCAELYNAIDSLQVGDIGWESFGVAYSGDRTDCPAPWMDDVYDVWMRNPETAITEIVGDAQFQNLLDLAPYREYDSATNTRRWQDFMSGDWAWDEADTISHNSTTHGALMIPIILGSDKTTVSVATGQHDYYPLYLSIGNLHNTARRAHKNGVKLIGFLTMPKTTKAHAATPAFRKFRCQLFHHSLSKILEWLRPYMSKWKLLRFADGYFRRVIFTLGPYIADYEEQVLLSCIVRNWCPKCMSRNKDLDVDALYRCQEHTDLLVEDIDTGVLWDEYGIISDLVPFTNDFPHADIYLLLAPDILHQLIKGAFKDHLVEGTSESLLCFSHSGGSHAWARIAAVASFAGLRRFPQGRNFKQWTGDDSKALMKVYMPAIDGHVPVEMVRTLRAFLEFCYLVRRNVIDENPLNQIQDALRRFYQFRGIFKDTNVVNSFSLPQQHSMKHYVDMIQLFGAPNGLCSSIMESKHIKAIKEPYCRSNRNQLLGQMLLINQQLEKLAAARSDFAARGMLNSPILVNHLSSNTQGQSATATQQALQDEPSGSYEEDIEGAEPIDLDPTAVEARVRLAQTICKFVQYISIPHPSSFPAEHSRARTVHQLGGELSIPNIVTLLATFLFDQQHQDDGDWRHDLLNIPEHNYPYYDGKIKVVNSASASFYAPSDASSIHGMRQEFIRSTPLWRNEGPRYDCAFVNVHPETDPMSSLEVVRVLAFFSFYFKGIYYPCAAVHWFNRVGDELDEDTGMWLVCPQFDHQHQRGISIIHIDSIYRAAHLIPVYGKHIIPSHLRPHHSYDSFRLFYVNRFADHHAFEIAS</sequence>
<dbReference type="Proteomes" id="UP001194468">
    <property type="component" value="Unassembled WGS sequence"/>
</dbReference>
<dbReference type="EMBL" id="WHUW01000010">
    <property type="protein sequence ID" value="KAF8441788.1"/>
    <property type="molecule type" value="Genomic_DNA"/>
</dbReference>
<feature type="region of interest" description="Disordered" evidence="1">
    <location>
        <begin position="59"/>
        <end position="93"/>
    </location>
</feature>
<evidence type="ECO:0000259" key="2">
    <source>
        <dbReference type="PROSITE" id="PS00028"/>
    </source>
</evidence>
<dbReference type="InterPro" id="IPR013087">
    <property type="entry name" value="Znf_C2H2_type"/>
</dbReference>
<evidence type="ECO:0000256" key="1">
    <source>
        <dbReference type="SAM" id="MobiDB-lite"/>
    </source>
</evidence>
<evidence type="ECO:0000313" key="3">
    <source>
        <dbReference type="EMBL" id="KAF8441788.1"/>
    </source>
</evidence>
<comment type="caution">
    <text evidence="3">The sequence shown here is derived from an EMBL/GenBank/DDBJ whole genome shotgun (WGS) entry which is preliminary data.</text>
</comment>
<accession>A0AAD4BWG2</accession>
<feature type="compositionally biased region" description="Basic and acidic residues" evidence="1">
    <location>
        <begin position="130"/>
        <end position="140"/>
    </location>
</feature>
<organism evidence="3 4">
    <name type="scientific">Boletus edulis BED1</name>
    <dbReference type="NCBI Taxonomy" id="1328754"/>
    <lineage>
        <taxon>Eukaryota</taxon>
        <taxon>Fungi</taxon>
        <taxon>Dikarya</taxon>
        <taxon>Basidiomycota</taxon>
        <taxon>Agaricomycotina</taxon>
        <taxon>Agaricomycetes</taxon>
        <taxon>Agaricomycetidae</taxon>
        <taxon>Boletales</taxon>
        <taxon>Boletineae</taxon>
        <taxon>Boletaceae</taxon>
        <taxon>Boletoideae</taxon>
        <taxon>Boletus</taxon>
    </lineage>
</organism>
<dbReference type="PROSITE" id="PS00028">
    <property type="entry name" value="ZINC_FINGER_C2H2_1"/>
    <property type="match status" value="1"/>
</dbReference>
<dbReference type="Pfam" id="PF18759">
    <property type="entry name" value="Plavaka"/>
    <property type="match status" value="1"/>
</dbReference>
<reference evidence="3" key="2">
    <citation type="journal article" date="2020" name="Nat. Commun.">
        <title>Large-scale genome sequencing of mycorrhizal fungi provides insights into the early evolution of symbiotic traits.</title>
        <authorList>
            <person name="Miyauchi S."/>
            <person name="Kiss E."/>
            <person name="Kuo A."/>
            <person name="Drula E."/>
            <person name="Kohler A."/>
            <person name="Sanchez-Garcia M."/>
            <person name="Morin E."/>
            <person name="Andreopoulos B."/>
            <person name="Barry K.W."/>
            <person name="Bonito G."/>
            <person name="Buee M."/>
            <person name="Carver A."/>
            <person name="Chen C."/>
            <person name="Cichocki N."/>
            <person name="Clum A."/>
            <person name="Culley D."/>
            <person name="Crous P.W."/>
            <person name="Fauchery L."/>
            <person name="Girlanda M."/>
            <person name="Hayes R.D."/>
            <person name="Keri Z."/>
            <person name="LaButti K."/>
            <person name="Lipzen A."/>
            <person name="Lombard V."/>
            <person name="Magnuson J."/>
            <person name="Maillard F."/>
            <person name="Murat C."/>
            <person name="Nolan M."/>
            <person name="Ohm R.A."/>
            <person name="Pangilinan J."/>
            <person name="Pereira M.F."/>
            <person name="Perotto S."/>
            <person name="Peter M."/>
            <person name="Pfister S."/>
            <person name="Riley R."/>
            <person name="Sitrit Y."/>
            <person name="Stielow J.B."/>
            <person name="Szollosi G."/>
            <person name="Zifcakova L."/>
            <person name="Stursova M."/>
            <person name="Spatafora J.W."/>
            <person name="Tedersoo L."/>
            <person name="Vaario L.M."/>
            <person name="Yamada A."/>
            <person name="Yan M."/>
            <person name="Wang P."/>
            <person name="Xu J."/>
            <person name="Bruns T."/>
            <person name="Baldrian P."/>
            <person name="Vilgalys R."/>
            <person name="Dunand C."/>
            <person name="Henrissat B."/>
            <person name="Grigoriev I.V."/>
            <person name="Hibbett D."/>
            <person name="Nagy L.G."/>
            <person name="Martin F.M."/>
        </authorList>
    </citation>
    <scope>NUCLEOTIDE SEQUENCE</scope>
    <source>
        <strain evidence="3">BED1</strain>
    </source>
</reference>
<gene>
    <name evidence="3" type="ORF">L210DRAFT_3645007</name>
</gene>
<evidence type="ECO:0000313" key="4">
    <source>
        <dbReference type="Proteomes" id="UP001194468"/>
    </source>
</evidence>
<keyword evidence="4" id="KW-1185">Reference proteome</keyword>
<feature type="compositionally biased region" description="Low complexity" evidence="1">
    <location>
        <begin position="706"/>
        <end position="720"/>
    </location>
</feature>
<feature type="region of interest" description="Disordered" evidence="1">
    <location>
        <begin position="706"/>
        <end position="729"/>
    </location>
</feature>
<feature type="domain" description="C2H2-type" evidence="2">
    <location>
        <begin position="20"/>
        <end position="43"/>
    </location>
</feature>
<dbReference type="AlphaFoldDB" id="A0AAD4BWG2"/>
<feature type="region of interest" description="Disordered" evidence="1">
    <location>
        <begin position="116"/>
        <end position="140"/>
    </location>
</feature>
<reference evidence="3" key="1">
    <citation type="submission" date="2019-10" db="EMBL/GenBank/DDBJ databases">
        <authorList>
            <consortium name="DOE Joint Genome Institute"/>
            <person name="Kuo A."/>
            <person name="Miyauchi S."/>
            <person name="Kiss E."/>
            <person name="Drula E."/>
            <person name="Kohler A."/>
            <person name="Sanchez-Garcia M."/>
            <person name="Andreopoulos B."/>
            <person name="Barry K.W."/>
            <person name="Bonito G."/>
            <person name="Buee M."/>
            <person name="Carver A."/>
            <person name="Chen C."/>
            <person name="Cichocki N."/>
            <person name="Clum A."/>
            <person name="Culley D."/>
            <person name="Crous P.W."/>
            <person name="Fauchery L."/>
            <person name="Girlanda M."/>
            <person name="Hayes R."/>
            <person name="Keri Z."/>
            <person name="LaButti K."/>
            <person name="Lipzen A."/>
            <person name="Lombard V."/>
            <person name="Magnuson J."/>
            <person name="Maillard F."/>
            <person name="Morin E."/>
            <person name="Murat C."/>
            <person name="Nolan M."/>
            <person name="Ohm R."/>
            <person name="Pangilinan J."/>
            <person name="Pereira M."/>
            <person name="Perotto S."/>
            <person name="Peter M."/>
            <person name="Riley R."/>
            <person name="Sitrit Y."/>
            <person name="Stielow B."/>
            <person name="Szollosi G."/>
            <person name="Zifcakova L."/>
            <person name="Stursova M."/>
            <person name="Spatafora J.W."/>
            <person name="Tedersoo L."/>
            <person name="Vaario L.-M."/>
            <person name="Yamada A."/>
            <person name="Yan M."/>
            <person name="Wang P."/>
            <person name="Xu J."/>
            <person name="Bruns T."/>
            <person name="Baldrian P."/>
            <person name="Vilgalys R."/>
            <person name="Henrissat B."/>
            <person name="Grigoriev I.V."/>
            <person name="Hibbett D."/>
            <person name="Nagy L.G."/>
            <person name="Martin F.M."/>
        </authorList>
    </citation>
    <scope>NUCLEOTIDE SEQUENCE</scope>
    <source>
        <strain evidence="3">BED1</strain>
    </source>
</reference>
<name>A0AAD4BWG2_BOLED</name>